<feature type="transmembrane region" description="Helical" evidence="11">
    <location>
        <begin position="761"/>
        <end position="781"/>
    </location>
</feature>
<dbReference type="EMBL" id="AP012338">
    <property type="protein sequence ID" value="BAM05182.1"/>
    <property type="molecule type" value="Genomic_DNA"/>
</dbReference>
<dbReference type="Gene3D" id="2.120.10.80">
    <property type="entry name" value="Kelch-type beta propeller"/>
    <property type="match status" value="1"/>
</dbReference>
<dbReference type="AlphaFoldDB" id="I0IIU4"/>
<evidence type="ECO:0000256" key="3">
    <source>
        <dbReference type="ARBA" id="ARBA00022448"/>
    </source>
</evidence>
<keyword evidence="3" id="KW-0813">Transport</keyword>
<dbReference type="GO" id="GO:0005886">
    <property type="term" value="C:plasma membrane"/>
    <property type="evidence" value="ECO:0007669"/>
    <property type="project" value="UniProtKB-SubCell"/>
</dbReference>
<dbReference type="PROSITE" id="PS50283">
    <property type="entry name" value="NA_SOLUT_SYMP_3"/>
    <property type="match status" value="1"/>
</dbReference>
<sequence length="870" mass="91174">MLRLGRLRLSLVRVNMPIASSLLRGASAAALLLVSASLGPTANAGGALREAPTGVPVPSAGPGAAAGAVDDAAVVLGKAGAWMLPEGAEAWETVALDAAAFAAVAADAASGTLYLAGGIAGGRPHAAVRAVTRAGDAVRERRLADLPRARAMAGAAVVRGALYVLGGLDAVGEDGTSTLFRLDLADAAAGWETLAPLPGPPLILPSVSGLYDQLNVFGGLQRDGDGGWAPVAAAWCFRRVPLDGTVRTGWLPMTDLPESRAAAGVWATGQAHALLLGGLTGPVTLADLLAGEASLPRSRDTRLFHAITETWLPGEPLSAPSALATALPRAGRTLLLPGLGGAGAGTAATLSALSLDVTTRRMGGLDYAVILGYFLLMAGIGVWFARRQTSSEEFALGGRNVRWWAAGISMFATGASSISFMAIPAQTFRTNLVWFAPLVVFIVPMYLLQAYVIYPLLRRLRLTSTYEFLERRYNPPLRVLASLQSISFQLLGRMSVVMLLPALAISAVTGLDVMLSVALMGLLTTVYTAIGGFEAVIWTDVTQGLLMMFGCALMAILAIASLPGGVGEFVSTSVAFQRFDFAIWRMDLTLPVLWIAVLSMLMANLGFAADQPTVQRVYATPLRDMRKLAMTYAVCSLVIAGLVNFLGVAMFSWFHAFPERLDPTMSNDQVVPLFVVERLPAGVAGLIVAALFAASMSTLSSSMNSVATLVSEDFYRRFVPGSTDAGRLRLMRWASLLAGAFGTGVALYMARMDITSMFQAWSEITALLGGGFVGIYILGMFTTRTGSAGAIAGALASVAAAIYVKQYTPLHWLYYGPAAIIACVAVGYLVSLVLPRRPRDLTGLTIFTPAREISDADLPDAAPAAAGRGR</sequence>
<dbReference type="GO" id="GO:0006814">
    <property type="term" value="P:sodium ion transport"/>
    <property type="evidence" value="ECO:0007669"/>
    <property type="project" value="UniProtKB-KW"/>
</dbReference>
<feature type="transmembrane region" description="Helical" evidence="11">
    <location>
        <begin position="432"/>
        <end position="454"/>
    </location>
</feature>
<feature type="transmembrane region" description="Helical" evidence="11">
    <location>
        <begin position="630"/>
        <end position="654"/>
    </location>
</feature>
<comment type="similarity">
    <text evidence="2">Belongs to the sodium:solute symporter (SSF) (TC 2.A.21) family.</text>
</comment>
<dbReference type="PANTHER" id="PTHR42985:SF40">
    <property type="entry name" value="LD47995P-RELATED"/>
    <property type="match status" value="1"/>
</dbReference>
<feature type="transmembrane region" description="Helical" evidence="11">
    <location>
        <begin position="674"/>
        <end position="694"/>
    </location>
</feature>
<dbReference type="KEGG" id="phm:PSMK_30230"/>
<evidence type="ECO:0000256" key="1">
    <source>
        <dbReference type="ARBA" id="ARBA00004651"/>
    </source>
</evidence>
<dbReference type="Pfam" id="PF00474">
    <property type="entry name" value="SSF"/>
    <property type="match status" value="1"/>
</dbReference>
<evidence type="ECO:0000256" key="9">
    <source>
        <dbReference type="ARBA" id="ARBA00023136"/>
    </source>
</evidence>
<dbReference type="InterPro" id="IPR038377">
    <property type="entry name" value="Na/Glc_symporter_sf"/>
</dbReference>
<evidence type="ECO:0000256" key="10">
    <source>
        <dbReference type="ARBA" id="ARBA00023201"/>
    </source>
</evidence>
<dbReference type="Proteomes" id="UP000007881">
    <property type="component" value="Chromosome"/>
</dbReference>
<dbReference type="CDD" id="cd11495">
    <property type="entry name" value="SLC5sbd_NIS-like_u3"/>
    <property type="match status" value="1"/>
</dbReference>
<dbReference type="Pfam" id="PF01344">
    <property type="entry name" value="Kelch_1"/>
    <property type="match status" value="1"/>
</dbReference>
<keyword evidence="12" id="KW-0732">Signal</keyword>
<dbReference type="InterPro" id="IPR015915">
    <property type="entry name" value="Kelch-typ_b-propeller"/>
</dbReference>
<keyword evidence="14" id="KW-1185">Reference proteome</keyword>
<dbReference type="eggNOG" id="COG3055">
    <property type="taxonomic scope" value="Bacteria"/>
</dbReference>
<dbReference type="GO" id="GO:0015293">
    <property type="term" value="F:symporter activity"/>
    <property type="evidence" value="ECO:0007669"/>
    <property type="project" value="TreeGrafter"/>
</dbReference>
<dbReference type="InterPro" id="IPR051163">
    <property type="entry name" value="Sodium:Solute_Symporter_SSF"/>
</dbReference>
<accession>I0IIU4</accession>
<dbReference type="SUPFAM" id="SSF117281">
    <property type="entry name" value="Kelch motif"/>
    <property type="match status" value="1"/>
</dbReference>
<keyword evidence="7" id="KW-0915">Sodium</keyword>
<name>I0IIU4_PHYMF</name>
<organism evidence="13 14">
    <name type="scientific">Phycisphaera mikurensis (strain NBRC 102666 / KCTC 22515 / FYK2301M01)</name>
    <dbReference type="NCBI Taxonomy" id="1142394"/>
    <lineage>
        <taxon>Bacteria</taxon>
        <taxon>Pseudomonadati</taxon>
        <taxon>Planctomycetota</taxon>
        <taxon>Phycisphaerae</taxon>
        <taxon>Phycisphaerales</taxon>
        <taxon>Phycisphaeraceae</taxon>
        <taxon>Phycisphaera</taxon>
    </lineage>
</organism>
<feature type="transmembrane region" description="Helical" evidence="11">
    <location>
        <begin position="588"/>
        <end position="609"/>
    </location>
</feature>
<dbReference type="HOGENOM" id="CLU_334862_0_0_0"/>
<feature type="transmembrane region" description="Helical" evidence="11">
    <location>
        <begin position="812"/>
        <end position="834"/>
    </location>
</feature>
<evidence type="ECO:0000256" key="7">
    <source>
        <dbReference type="ARBA" id="ARBA00023053"/>
    </source>
</evidence>
<feature type="transmembrane region" description="Helical" evidence="11">
    <location>
        <begin position="517"/>
        <end position="538"/>
    </location>
</feature>
<dbReference type="InterPro" id="IPR006652">
    <property type="entry name" value="Kelch_1"/>
</dbReference>
<feature type="transmembrane region" description="Helical" evidence="11">
    <location>
        <begin position="367"/>
        <end position="385"/>
    </location>
</feature>
<reference evidence="13 14" key="1">
    <citation type="submission" date="2012-02" db="EMBL/GenBank/DDBJ databases">
        <title>Complete genome sequence of Phycisphaera mikurensis NBRC 102666.</title>
        <authorList>
            <person name="Ankai A."/>
            <person name="Hosoyama A."/>
            <person name="Terui Y."/>
            <person name="Sekine M."/>
            <person name="Fukai R."/>
            <person name="Kato Y."/>
            <person name="Nakamura S."/>
            <person name="Yamada-Narita S."/>
            <person name="Kawakoshi A."/>
            <person name="Fukunaga Y."/>
            <person name="Yamazaki S."/>
            <person name="Fujita N."/>
        </authorList>
    </citation>
    <scope>NUCLEOTIDE SEQUENCE [LARGE SCALE GENOMIC DNA]</scope>
    <source>
        <strain evidence="14">NBRC 102666 / KCTC 22515 / FYK2301M01</strain>
    </source>
</reference>
<evidence type="ECO:0000256" key="11">
    <source>
        <dbReference type="SAM" id="Phobius"/>
    </source>
</evidence>
<keyword evidence="5 11" id="KW-0812">Transmembrane</keyword>
<dbReference type="STRING" id="1142394.PSMK_30230"/>
<evidence type="ECO:0000256" key="8">
    <source>
        <dbReference type="ARBA" id="ARBA00023065"/>
    </source>
</evidence>
<keyword evidence="10" id="KW-0739">Sodium transport</keyword>
<feature type="signal peptide" evidence="12">
    <location>
        <begin position="1"/>
        <end position="44"/>
    </location>
</feature>
<dbReference type="Gene3D" id="1.20.1730.10">
    <property type="entry name" value="Sodium/glucose cotransporter"/>
    <property type="match status" value="1"/>
</dbReference>
<keyword evidence="6 11" id="KW-1133">Transmembrane helix</keyword>
<evidence type="ECO:0000256" key="4">
    <source>
        <dbReference type="ARBA" id="ARBA00022475"/>
    </source>
</evidence>
<evidence type="ECO:0000256" key="12">
    <source>
        <dbReference type="SAM" id="SignalP"/>
    </source>
</evidence>
<keyword evidence="9 11" id="KW-0472">Membrane</keyword>
<protein>
    <submittedName>
        <fullName evidence="13">Putative sodium/solute symporter</fullName>
    </submittedName>
</protein>
<keyword evidence="4" id="KW-1003">Cell membrane</keyword>
<feature type="transmembrane region" description="Helical" evidence="11">
    <location>
        <begin position="405"/>
        <end position="426"/>
    </location>
</feature>
<proteinExistence type="inferred from homology"/>
<feature type="chain" id="PRO_5003628877" evidence="12">
    <location>
        <begin position="45"/>
        <end position="870"/>
    </location>
</feature>
<feature type="transmembrane region" description="Helical" evidence="11">
    <location>
        <begin position="545"/>
        <end position="566"/>
    </location>
</feature>
<gene>
    <name evidence="13" type="ordered locus">PSMK_30230</name>
</gene>
<evidence type="ECO:0000256" key="5">
    <source>
        <dbReference type="ARBA" id="ARBA00022692"/>
    </source>
</evidence>
<feature type="transmembrane region" description="Helical" evidence="11">
    <location>
        <begin position="730"/>
        <end position="749"/>
    </location>
</feature>
<dbReference type="eggNOG" id="COG0591">
    <property type="taxonomic scope" value="Bacteria"/>
</dbReference>
<keyword evidence="8" id="KW-0406">Ion transport</keyword>
<evidence type="ECO:0000313" key="14">
    <source>
        <dbReference type="Proteomes" id="UP000007881"/>
    </source>
</evidence>
<comment type="subcellular location">
    <subcellularLocation>
        <location evidence="1">Cell membrane</location>
        <topology evidence="1">Multi-pass membrane protein</topology>
    </subcellularLocation>
</comment>
<dbReference type="NCBIfam" id="TIGR00813">
    <property type="entry name" value="sss"/>
    <property type="match status" value="1"/>
</dbReference>
<dbReference type="OrthoDB" id="9810181at2"/>
<evidence type="ECO:0000256" key="6">
    <source>
        <dbReference type="ARBA" id="ARBA00022989"/>
    </source>
</evidence>
<feature type="transmembrane region" description="Helical" evidence="11">
    <location>
        <begin position="788"/>
        <end position="806"/>
    </location>
</feature>
<dbReference type="PANTHER" id="PTHR42985">
    <property type="entry name" value="SODIUM-COUPLED MONOCARBOXYLATE TRANSPORTER"/>
    <property type="match status" value="1"/>
</dbReference>
<evidence type="ECO:0000256" key="2">
    <source>
        <dbReference type="ARBA" id="ARBA00006434"/>
    </source>
</evidence>
<dbReference type="InterPro" id="IPR001734">
    <property type="entry name" value="Na/solute_symporter"/>
</dbReference>
<evidence type="ECO:0000313" key="13">
    <source>
        <dbReference type="EMBL" id="BAM05182.1"/>
    </source>
</evidence>